<accession>R7QCY3</accession>
<dbReference type="Gramene" id="CDF35628">
    <property type="protein sequence ID" value="CDF35628"/>
    <property type="gene ID" value="CHC_T00004148001"/>
</dbReference>
<dbReference type="EMBL" id="HG001738">
    <property type="protein sequence ID" value="CDF35628.1"/>
    <property type="molecule type" value="Genomic_DNA"/>
</dbReference>
<proteinExistence type="predicted"/>
<protein>
    <submittedName>
        <fullName evidence="2">Uncharacterized protein</fullName>
    </submittedName>
</protein>
<organism evidence="2 3">
    <name type="scientific">Chondrus crispus</name>
    <name type="common">Carrageen Irish moss</name>
    <name type="synonym">Polymorpha crispa</name>
    <dbReference type="NCBI Taxonomy" id="2769"/>
    <lineage>
        <taxon>Eukaryota</taxon>
        <taxon>Rhodophyta</taxon>
        <taxon>Florideophyceae</taxon>
        <taxon>Rhodymeniophycidae</taxon>
        <taxon>Gigartinales</taxon>
        <taxon>Gigartinaceae</taxon>
        <taxon>Chondrus</taxon>
    </lineage>
</organism>
<dbReference type="Proteomes" id="UP000012073">
    <property type="component" value="Unassembled WGS sequence"/>
</dbReference>
<evidence type="ECO:0000256" key="1">
    <source>
        <dbReference type="SAM" id="MobiDB-lite"/>
    </source>
</evidence>
<dbReference type="RefSeq" id="XP_005715447.1">
    <property type="nucleotide sequence ID" value="XM_005715390.1"/>
</dbReference>
<feature type="region of interest" description="Disordered" evidence="1">
    <location>
        <begin position="36"/>
        <end position="57"/>
    </location>
</feature>
<dbReference type="GeneID" id="17323169"/>
<dbReference type="KEGG" id="ccp:CHC_T00004148001"/>
<keyword evidence="3" id="KW-1185">Reference proteome</keyword>
<dbReference type="AlphaFoldDB" id="R7QCY3"/>
<evidence type="ECO:0000313" key="3">
    <source>
        <dbReference type="Proteomes" id="UP000012073"/>
    </source>
</evidence>
<reference evidence="3" key="1">
    <citation type="journal article" date="2013" name="Proc. Natl. Acad. Sci. U.S.A.">
        <title>Genome structure and metabolic features in the red seaweed Chondrus crispus shed light on evolution of the Archaeplastida.</title>
        <authorList>
            <person name="Collen J."/>
            <person name="Porcel B."/>
            <person name="Carre W."/>
            <person name="Ball S.G."/>
            <person name="Chaparro C."/>
            <person name="Tonon T."/>
            <person name="Barbeyron T."/>
            <person name="Michel G."/>
            <person name="Noel B."/>
            <person name="Valentin K."/>
            <person name="Elias M."/>
            <person name="Artiguenave F."/>
            <person name="Arun A."/>
            <person name="Aury J.M."/>
            <person name="Barbosa-Neto J.F."/>
            <person name="Bothwell J.H."/>
            <person name="Bouget F.Y."/>
            <person name="Brillet L."/>
            <person name="Cabello-Hurtado F."/>
            <person name="Capella-Gutierrez S."/>
            <person name="Charrier B."/>
            <person name="Cladiere L."/>
            <person name="Cock J.M."/>
            <person name="Coelho S.M."/>
            <person name="Colleoni C."/>
            <person name="Czjzek M."/>
            <person name="Da Silva C."/>
            <person name="Delage L."/>
            <person name="Denoeud F."/>
            <person name="Deschamps P."/>
            <person name="Dittami S.M."/>
            <person name="Gabaldon T."/>
            <person name="Gachon C.M."/>
            <person name="Groisillier A."/>
            <person name="Herve C."/>
            <person name="Jabbari K."/>
            <person name="Katinka M."/>
            <person name="Kloareg B."/>
            <person name="Kowalczyk N."/>
            <person name="Labadie K."/>
            <person name="Leblanc C."/>
            <person name="Lopez P.J."/>
            <person name="McLachlan D.H."/>
            <person name="Meslet-Cladiere L."/>
            <person name="Moustafa A."/>
            <person name="Nehr Z."/>
            <person name="Nyvall Collen P."/>
            <person name="Panaud O."/>
            <person name="Partensky F."/>
            <person name="Poulain J."/>
            <person name="Rensing S.A."/>
            <person name="Rousvoal S."/>
            <person name="Samson G."/>
            <person name="Symeonidi A."/>
            <person name="Weissenbach J."/>
            <person name="Zambounis A."/>
            <person name="Wincker P."/>
            <person name="Boyen C."/>
        </authorList>
    </citation>
    <scope>NUCLEOTIDE SEQUENCE [LARGE SCALE GENOMIC DNA]</scope>
    <source>
        <strain evidence="3">cv. Stackhouse</strain>
    </source>
</reference>
<sequence>MLILTLDNLAPRLVSAVLPGPPLGGALARANLRLHARRRSRGRSSRRRRSRGGGRGGRRLRGVTAFLSADVIFLAGKDLAPLPEDVRTALADRLARLVANEALAGARRNVLGVLHGFNIFGSEDRGESETHKGQEKSSLHSCGIIRWMRVVGFGLRWWWWGERKFRGLVERGLCREVLDPPSALDQATLL</sequence>
<name>R7QCY3_CHOCR</name>
<evidence type="ECO:0000313" key="2">
    <source>
        <dbReference type="EMBL" id="CDF35628.1"/>
    </source>
</evidence>
<gene>
    <name evidence="2" type="ORF">CHC_T00004148001</name>
</gene>